<dbReference type="GO" id="GO:0005737">
    <property type="term" value="C:cytoplasm"/>
    <property type="evidence" value="ECO:0007669"/>
    <property type="project" value="TreeGrafter"/>
</dbReference>
<keyword evidence="5" id="KW-0498">Mitosis</keyword>
<proteinExistence type="inferred from homology"/>
<accession>A0A8K0CVP0</accession>
<evidence type="ECO:0000256" key="1">
    <source>
        <dbReference type="ARBA" id="ARBA00004286"/>
    </source>
</evidence>
<comment type="similarity">
    <text evidence="2">Belongs to the CND3 (condensin subunit 3) family.</text>
</comment>
<evidence type="ECO:0000256" key="4">
    <source>
        <dbReference type="ARBA" id="ARBA00022618"/>
    </source>
</evidence>
<dbReference type="GO" id="GO:0051301">
    <property type="term" value="P:cell division"/>
    <property type="evidence" value="ECO:0007669"/>
    <property type="project" value="UniProtKB-KW"/>
</dbReference>
<evidence type="ECO:0000256" key="5">
    <source>
        <dbReference type="ARBA" id="ARBA00022776"/>
    </source>
</evidence>
<keyword evidence="10" id="KW-1185">Reference proteome</keyword>
<dbReference type="Gene3D" id="1.25.10.10">
    <property type="entry name" value="Leucine-rich Repeat Variant"/>
    <property type="match status" value="2"/>
</dbReference>
<dbReference type="InterPro" id="IPR016024">
    <property type="entry name" value="ARM-type_fold"/>
</dbReference>
<feature type="domain" description="Nuclear condensin complex subunit 3 C-terminal" evidence="8">
    <location>
        <begin position="546"/>
        <end position="824"/>
    </location>
</feature>
<reference evidence="9" key="1">
    <citation type="submission" date="2019-08" db="EMBL/GenBank/DDBJ databases">
        <title>The genome of the North American firefly Photinus pyralis.</title>
        <authorList>
            <consortium name="Photinus pyralis genome working group"/>
            <person name="Fallon T.R."/>
            <person name="Sander Lower S.E."/>
            <person name="Weng J.-K."/>
        </authorList>
    </citation>
    <scope>NUCLEOTIDE SEQUENCE</scope>
    <source>
        <strain evidence="9">TRF0915ILg1</strain>
        <tissue evidence="9">Whole body</tissue>
    </source>
</reference>
<evidence type="ECO:0000256" key="7">
    <source>
        <dbReference type="ARBA" id="ARBA00023306"/>
    </source>
</evidence>
<dbReference type="PANTHER" id="PTHR14418:SF5">
    <property type="entry name" value="CONDENSIN COMPLEX SUBUNIT 3"/>
    <property type="match status" value="1"/>
</dbReference>
<dbReference type="GO" id="GO:0000796">
    <property type="term" value="C:condensin complex"/>
    <property type="evidence" value="ECO:0007669"/>
    <property type="project" value="InterPro"/>
</dbReference>
<name>A0A8K0CVP0_IGNLU</name>
<dbReference type="SUPFAM" id="SSF48371">
    <property type="entry name" value="ARM repeat"/>
    <property type="match status" value="1"/>
</dbReference>
<comment type="subcellular location">
    <subcellularLocation>
        <location evidence="1">Chromosome</location>
    </subcellularLocation>
</comment>
<keyword evidence="7" id="KW-0131">Cell cycle</keyword>
<keyword evidence="3" id="KW-0158">Chromosome</keyword>
<dbReference type="InterPro" id="IPR027165">
    <property type="entry name" value="CND3"/>
</dbReference>
<evidence type="ECO:0000259" key="8">
    <source>
        <dbReference type="Pfam" id="PF12719"/>
    </source>
</evidence>
<dbReference type="InterPro" id="IPR011989">
    <property type="entry name" value="ARM-like"/>
</dbReference>
<evidence type="ECO:0000313" key="9">
    <source>
        <dbReference type="EMBL" id="KAF2894563.1"/>
    </source>
</evidence>
<dbReference type="InterPro" id="IPR025977">
    <property type="entry name" value="Cnd3_C"/>
</dbReference>
<dbReference type="PANTHER" id="PTHR14418">
    <property type="entry name" value="CONDENSIN COMPLEX SUBUNIT 3-RELATED"/>
    <property type="match status" value="1"/>
</dbReference>
<dbReference type="AlphaFoldDB" id="A0A8K0CVP0"/>
<dbReference type="GO" id="GO:0007076">
    <property type="term" value="P:mitotic chromosome condensation"/>
    <property type="evidence" value="ECO:0007669"/>
    <property type="project" value="InterPro"/>
</dbReference>
<sequence length="880" mass="101098">MDITLYEEIVNVMAKVQTTSSCHQKYRSVLLKIYEKSDINEFYACFEKILTHILNQDPKTRNMFVDRAAEFCSLFCASPELNENLAEMEDLSLLENVFNFLLDLHDLESDTIRYRVCQMINKLLNKVIDLNVELDEDICNKIETAMLERIENDGKSEIRFQAIAAVHCLQIPDDHDCKVISTLLSRMSGDPTAKVRKVCVQKICIRRDVLVALIKRTRDVSSEVRFAAFDKVSKFPQHLKINERQTIIRNGFLDSSPQIRNFIMSRLISSWLSNYNNDYLKFLKALRMSSTENQIERTKEIVKYVLNSLFGCRPCEEVIEVLNIKNNHMVDYKDLNWESAIYWRCLIETFQTSEKYEFHLSTILPDFVDFAKYIQNYYISKLKEAEQDDLEFEFILNELFTITQSYDISDTMSQQSLNNLVCNILYETNLNTNLIATIIKNLEKSIPKADERNKFVCEIISNIMYPIGEEDIQRTLDANVKIAQMKVELNYLNEKLALSVQDEDFESAAVYKKEMDDLKVSITKFQESLKASQVVVKKTDLETTLKCINIVRGVLISKHITTLNPVLKTLCNDFVIEQLTQTNDKLRVKAFECYGLCCIVDSITASKGIQIFSAYILASTLEGNYSDADCLQVAIKATVDLLMIYGWTLINPSENEDQPSVSLTDIVQSLVDLMDHEDMNIQVCAAQGLCNLILNRSIHSASLISRMILKWCNPADDEEDDAQELRQIIGMMLEELPKLVDAADEIQKAVLPTIKTILRAPNTNPLSEVNIQDIVKFLLAMCNMCQEATNLHSRLAVSICLDIRENPSHKFNPTLSRILLMLNLSFDDKQEMTDLINFCHELKDDISNNVVLNNITKFISNLEILNSDELSMLKEEEIEE</sequence>
<dbReference type="GO" id="GO:0000793">
    <property type="term" value="C:condensed chromosome"/>
    <property type="evidence" value="ECO:0007669"/>
    <property type="project" value="TreeGrafter"/>
</dbReference>
<dbReference type="Proteomes" id="UP000801492">
    <property type="component" value="Unassembled WGS sequence"/>
</dbReference>
<evidence type="ECO:0000256" key="2">
    <source>
        <dbReference type="ARBA" id="ARBA00006533"/>
    </source>
</evidence>
<gene>
    <name evidence="9" type="ORF">ILUMI_11611</name>
</gene>
<evidence type="ECO:0000256" key="6">
    <source>
        <dbReference type="ARBA" id="ARBA00023067"/>
    </source>
</evidence>
<dbReference type="Pfam" id="PF12719">
    <property type="entry name" value="Cnd3"/>
    <property type="match status" value="1"/>
</dbReference>
<keyword evidence="4" id="KW-0132">Cell division</keyword>
<keyword evidence="6" id="KW-0226">DNA condensation</keyword>
<dbReference type="OrthoDB" id="27187at2759"/>
<evidence type="ECO:0000313" key="10">
    <source>
        <dbReference type="Proteomes" id="UP000801492"/>
    </source>
</evidence>
<dbReference type="EMBL" id="VTPC01006899">
    <property type="protein sequence ID" value="KAF2894563.1"/>
    <property type="molecule type" value="Genomic_DNA"/>
</dbReference>
<comment type="caution">
    <text evidence="9">The sequence shown here is derived from an EMBL/GenBank/DDBJ whole genome shotgun (WGS) entry which is preliminary data.</text>
</comment>
<organism evidence="9 10">
    <name type="scientific">Ignelater luminosus</name>
    <name type="common">Cucubano</name>
    <name type="synonym">Pyrophorus luminosus</name>
    <dbReference type="NCBI Taxonomy" id="2038154"/>
    <lineage>
        <taxon>Eukaryota</taxon>
        <taxon>Metazoa</taxon>
        <taxon>Ecdysozoa</taxon>
        <taxon>Arthropoda</taxon>
        <taxon>Hexapoda</taxon>
        <taxon>Insecta</taxon>
        <taxon>Pterygota</taxon>
        <taxon>Neoptera</taxon>
        <taxon>Endopterygota</taxon>
        <taxon>Coleoptera</taxon>
        <taxon>Polyphaga</taxon>
        <taxon>Elateriformia</taxon>
        <taxon>Elateroidea</taxon>
        <taxon>Elateridae</taxon>
        <taxon>Agrypninae</taxon>
        <taxon>Pyrophorini</taxon>
        <taxon>Ignelater</taxon>
    </lineage>
</organism>
<evidence type="ECO:0000256" key="3">
    <source>
        <dbReference type="ARBA" id="ARBA00022454"/>
    </source>
</evidence>
<protein>
    <recommendedName>
        <fullName evidence="8">Nuclear condensin complex subunit 3 C-terminal domain-containing protein</fullName>
    </recommendedName>
</protein>